<evidence type="ECO:0000256" key="7">
    <source>
        <dbReference type="SAM" id="Phobius"/>
    </source>
</evidence>
<dbReference type="PANTHER" id="PTHR22911">
    <property type="entry name" value="ACYL-MALONYL CONDENSING ENZYME-RELATED"/>
    <property type="match status" value="1"/>
</dbReference>
<keyword evidence="3 7" id="KW-0812">Transmembrane</keyword>
<proteinExistence type="inferred from homology"/>
<protein>
    <recommendedName>
        <fullName evidence="8">Ionotropic glutamate receptor C-terminal domain-containing protein</fullName>
    </recommendedName>
</protein>
<dbReference type="InterPro" id="IPR037185">
    <property type="entry name" value="EmrE-like"/>
</dbReference>
<feature type="transmembrane region" description="Helical" evidence="7">
    <location>
        <begin position="262"/>
        <end position="280"/>
    </location>
</feature>
<feature type="transmembrane region" description="Helical" evidence="7">
    <location>
        <begin position="314"/>
        <end position="332"/>
    </location>
</feature>
<feature type="transmembrane region" description="Helical" evidence="7">
    <location>
        <begin position="184"/>
        <end position="204"/>
    </location>
</feature>
<feature type="region of interest" description="Disordered" evidence="6">
    <location>
        <begin position="1"/>
        <end position="100"/>
    </location>
</feature>
<feature type="transmembrane region" description="Helical" evidence="7">
    <location>
        <begin position="1558"/>
        <end position="1579"/>
    </location>
</feature>
<feature type="compositionally biased region" description="Polar residues" evidence="6">
    <location>
        <begin position="7"/>
        <end position="23"/>
    </location>
</feature>
<sequence>MGDIPPVTSSLGKVKSSENTPRKSLNRTNSTTNSRGRTGSVTFDETTLNISPEARRGTEQLVSASQTPSQHAIPTQIIPKGATSPANPQNRRQSGLFSPDDVSIDESAVVALDQPRLQDLVTTGILAPPAGDGPEVIEKQHPPHPMSVAGSSIGGSIMSYENISASELRKKKRRKKWRRFRRKYKGCLFAMASSFVSSLANYTAHDLLRRNKKFSPSFLLACRYTGVLLPGIFIALYFRYFNKEPIFDPVWPLKAKEQIKKFLLSIARVIVDVLSIFLNYEAFKYLLQSEASTILNSKPVVVQLLAHITLGEPWGVVPILMSLVVSFGVFVISKPPFLDGTSTHSYVEERLPGIGLAVISMLLAAVVYIILRYLKDIHFSVVSLFIGSGGIVFGVVYTWLFTEFVIPASKEEVFLLIALAFLVCLSSITIVIALQNEEAFVVSLALQSVPNLINFNEDAQFIVYFSSLSSQTKEDKKLIKYLLKNPREFPFSGVPLILAADGSLQLVCFFCSTLNQTSRISSLTKTREIEKLWMNLHRDFNGMEVFRGGQIISKHCWHPAFISPGSTNRCNLEIMRQKLNLTLVDSESRISLNKQDILTGVTLTLNLAKALKNKRNFEMSGFEIPLPGISSSRYAFIIISRNGYTHEGLSAVMLPFQKNTWIAIIVSLIAVPAALRIATTTCGHGRVNEKIKAKTYWEWLFLAFSAMLDQCSESMSHFLTSPQASGLWLLWNFYSLVIMNVYDGELFSFLASYTTQNTPDTLVDLANSPYNIVTIDTTLNTASNGSKFGTSHLQNFLEPVNSTVTLPIYYKILSTKLHFLSLTKNDHNELVEKILKLSSEHPRGIAFVDKEDNIRTFDPIFDLALKVRVIKRNNINNVHLHSAWIIRNYCFVGLFRNILWQTVEAGLKDYWDTNSMLKTQVFGIRRKLQLQKQQAVSQANKTKIGTTFETSYNLFGYLLQSMNGVTEVLDGGDDGRVNQAIPISLGLIESVLELALVMLCISSVVLLLEKALKTVPNLINFNEDAQFIVYFSPFSSETKDDNKLIKYLTKYSREFPFSGVPLILAADGSLQLVCFFCSILNQTRMISSLTKTREIEKLWKNLHRDFNGMKVFRGGQIISQHCWDPAFISPGPTIQCNLEIMRQKLNLTLVESKILDVNNQDIVTGITLTPTLVRILRVRRNFGISGFEISLPGISLSRYAFIIISRNGYSHEGLSAVMLPFQKNTWLAIIVSLIAVPAALWVATTTCGHDQVNEKITTKTYWEWLFLAFSVMLDQCSESMKHFLTSPQASGIWLLWNFYSLVIMNVYDGELFSFLASYTTQKTPDTLVDLANSPYNIVTIDTTLTFIATNGSNVDTSYLQDFLEPVKSVNSEVILPKYYKVLSRKLHFLSLTKNKQDQLVEKILKLSSEHPRGIAFVDREFNIRMFDPMLDLALKVRVIKRKNINDLQLHRAWRIRIYCFVGLFRNILWQTVEAGLKDYWDRNSMLKTQVFGIRRKLQLQKQANKTKIGTTFETSYNLFGYLLQSMKGGTEVLDGGDDGRVNQAIPISLGLIESVLKLTVGMLCISLVVLFLESVYLCVTEIQFRIIWYNYMVRKQ</sequence>
<feature type="transmembrane region" description="Helical" evidence="7">
    <location>
        <begin position="377"/>
        <end position="401"/>
    </location>
</feature>
<evidence type="ECO:0000259" key="8">
    <source>
        <dbReference type="Pfam" id="PF00060"/>
    </source>
</evidence>
<dbReference type="EMBL" id="CAXLJM020000069">
    <property type="protein sequence ID" value="CAL8125183.1"/>
    <property type="molecule type" value="Genomic_DNA"/>
</dbReference>
<comment type="caution">
    <text evidence="9">The sequence shown here is derived from an EMBL/GenBank/DDBJ whole genome shotgun (WGS) entry which is preliminary data.</text>
</comment>
<gene>
    <name evidence="9" type="ORF">ODALV1_LOCUS20882</name>
</gene>
<evidence type="ECO:0000256" key="5">
    <source>
        <dbReference type="ARBA" id="ARBA00023136"/>
    </source>
</evidence>
<dbReference type="Pfam" id="PF00060">
    <property type="entry name" value="Lig_chan"/>
    <property type="match status" value="1"/>
</dbReference>
<comment type="subcellular location">
    <subcellularLocation>
        <location evidence="1">Membrane</location>
        <topology evidence="1">Multi-pass membrane protein</topology>
    </subcellularLocation>
</comment>
<dbReference type="Gene3D" id="1.10.287.70">
    <property type="match status" value="2"/>
</dbReference>
<dbReference type="SUPFAM" id="SSF103481">
    <property type="entry name" value="Multidrug resistance efflux transporter EmrE"/>
    <property type="match status" value="1"/>
</dbReference>
<keyword evidence="5 7" id="KW-0472">Membrane</keyword>
<evidence type="ECO:0000256" key="3">
    <source>
        <dbReference type="ARBA" id="ARBA00022692"/>
    </source>
</evidence>
<organism evidence="9 10">
    <name type="scientific">Orchesella dallaii</name>
    <dbReference type="NCBI Taxonomy" id="48710"/>
    <lineage>
        <taxon>Eukaryota</taxon>
        <taxon>Metazoa</taxon>
        <taxon>Ecdysozoa</taxon>
        <taxon>Arthropoda</taxon>
        <taxon>Hexapoda</taxon>
        <taxon>Collembola</taxon>
        <taxon>Entomobryomorpha</taxon>
        <taxon>Entomobryoidea</taxon>
        <taxon>Orchesellidae</taxon>
        <taxon>Orchesellinae</taxon>
        <taxon>Orchesella</taxon>
    </lineage>
</organism>
<evidence type="ECO:0000313" key="10">
    <source>
        <dbReference type="Proteomes" id="UP001642540"/>
    </source>
</evidence>
<feature type="transmembrane region" description="Helical" evidence="7">
    <location>
        <begin position="224"/>
        <end position="241"/>
    </location>
</feature>
<accession>A0ABP1RED7</accession>
<evidence type="ECO:0000256" key="2">
    <source>
        <dbReference type="ARBA" id="ARBA00008685"/>
    </source>
</evidence>
<evidence type="ECO:0000313" key="9">
    <source>
        <dbReference type="EMBL" id="CAL8125183.1"/>
    </source>
</evidence>
<feature type="transmembrane region" description="Helical" evidence="7">
    <location>
        <begin position="353"/>
        <end position="371"/>
    </location>
</feature>
<feature type="compositionally biased region" description="Low complexity" evidence="6">
    <location>
        <begin position="26"/>
        <end position="40"/>
    </location>
</feature>
<feature type="compositionally biased region" description="Polar residues" evidence="6">
    <location>
        <begin position="84"/>
        <end position="96"/>
    </location>
</feature>
<dbReference type="Proteomes" id="UP001642540">
    <property type="component" value="Unassembled WGS sequence"/>
</dbReference>
<evidence type="ECO:0000256" key="6">
    <source>
        <dbReference type="SAM" id="MobiDB-lite"/>
    </source>
</evidence>
<name>A0ABP1RED7_9HEXA</name>
<feature type="transmembrane region" description="Helical" evidence="7">
    <location>
        <begin position="413"/>
        <end position="434"/>
    </location>
</feature>
<feature type="compositionally biased region" description="Polar residues" evidence="6">
    <location>
        <begin position="41"/>
        <end position="50"/>
    </location>
</feature>
<keyword evidence="10" id="KW-1185">Reference proteome</keyword>
<keyword evidence="4 7" id="KW-1133">Transmembrane helix</keyword>
<evidence type="ECO:0000256" key="1">
    <source>
        <dbReference type="ARBA" id="ARBA00004141"/>
    </source>
</evidence>
<dbReference type="InterPro" id="IPR001320">
    <property type="entry name" value="Iontro_rcpt_C"/>
</dbReference>
<feature type="compositionally biased region" description="Polar residues" evidence="6">
    <location>
        <begin position="60"/>
        <end position="73"/>
    </location>
</feature>
<comment type="similarity">
    <text evidence="2">Belongs to the glutamate-gated ion channel (TC 1.A.10.1) family.</text>
</comment>
<dbReference type="PANTHER" id="PTHR22911:SF6">
    <property type="entry name" value="SOLUTE CARRIER FAMILY 35 MEMBER G1"/>
    <property type="match status" value="1"/>
</dbReference>
<reference evidence="9 10" key="1">
    <citation type="submission" date="2024-08" db="EMBL/GenBank/DDBJ databases">
        <authorList>
            <person name="Cucini C."/>
            <person name="Frati F."/>
        </authorList>
    </citation>
    <scope>NUCLEOTIDE SEQUENCE [LARGE SCALE GENOMIC DNA]</scope>
</reference>
<feature type="domain" description="Ionotropic glutamate receptor C-terminal" evidence="8">
    <location>
        <begin position="1223"/>
        <end position="1334"/>
    </location>
</feature>
<evidence type="ECO:0000256" key="4">
    <source>
        <dbReference type="ARBA" id="ARBA00022989"/>
    </source>
</evidence>